<evidence type="ECO:0000313" key="2">
    <source>
        <dbReference type="EMBL" id="GAD51986.1"/>
    </source>
</evidence>
<keyword evidence="3" id="KW-1185">Reference proteome</keyword>
<name>U2YE30_9EURY</name>
<dbReference type="AlphaFoldDB" id="U2YE30"/>
<dbReference type="Proteomes" id="UP000016986">
    <property type="component" value="Unassembled WGS sequence"/>
</dbReference>
<feature type="region of interest" description="Disordered" evidence="1">
    <location>
        <begin position="54"/>
        <end position="157"/>
    </location>
</feature>
<dbReference type="RefSeq" id="WP_021779842.1">
    <property type="nucleotide sequence ID" value="NZ_BATA01000012.1"/>
</dbReference>
<protein>
    <submittedName>
        <fullName evidence="2">Hypotheical protein</fullName>
    </submittedName>
</protein>
<dbReference type="OrthoDB" id="204261at2157"/>
<evidence type="ECO:0000256" key="1">
    <source>
        <dbReference type="SAM" id="MobiDB-lite"/>
    </source>
</evidence>
<comment type="caution">
    <text evidence="2">The sequence shown here is derived from an EMBL/GenBank/DDBJ whole genome shotgun (WGS) entry which is preliminary data.</text>
</comment>
<feature type="compositionally biased region" description="Acidic residues" evidence="1">
    <location>
        <begin position="125"/>
        <end position="151"/>
    </location>
</feature>
<reference evidence="2 3" key="1">
    <citation type="submission" date="2013-09" db="EMBL/GenBank/DDBJ databases">
        <title>Whole genome sequencing of Halarchaeum acidiphilum strain MH1-52-1.</title>
        <authorList>
            <person name="Shimane Y."/>
            <person name="Minegishi H."/>
            <person name="Nishi S."/>
            <person name="Echigo A."/>
            <person name="Shuto A."/>
            <person name="Konishi M."/>
            <person name="Ito T."/>
            <person name="Ohkuma M."/>
            <person name="Ohta Y."/>
            <person name="Nagano Y."/>
            <person name="Tsubouchi T."/>
            <person name="Mori K."/>
            <person name="Usui K."/>
            <person name="Kamekura M."/>
            <person name="Usami R."/>
            <person name="Takaki Y."/>
            <person name="Hatada Y."/>
        </authorList>
    </citation>
    <scope>NUCLEOTIDE SEQUENCE [LARGE SCALE GENOMIC DNA]</scope>
    <source>
        <strain evidence="2 3">JCM 16109</strain>
    </source>
</reference>
<proteinExistence type="predicted"/>
<sequence>MRELDCCDFCEEPADGVYEVVPASAPGGQRRLVLCAACRDTLAGVVDPLLGALGGEPSERSTESSPAVTLEPAAGEGASDGDGTSDDGASDADGSDEDAEDPEAADGDDSVDDGDDRADARDDVTAEADVTDADEGDGAGERVEEDDEGDAGPDRPEGYAQLVRLLRNRPGAMTRADLAELADGAYDLSRAEVDAAVDAAVENGHLEETARGVRTP</sequence>
<dbReference type="EMBL" id="BATA01000012">
    <property type="protein sequence ID" value="GAD51986.1"/>
    <property type="molecule type" value="Genomic_DNA"/>
</dbReference>
<accession>U2YE30</accession>
<feature type="compositionally biased region" description="Acidic residues" evidence="1">
    <location>
        <begin position="83"/>
        <end position="116"/>
    </location>
</feature>
<organism evidence="2 3">
    <name type="scientific">Halarchaeum acidiphilum MH1-52-1</name>
    <dbReference type="NCBI Taxonomy" id="1261545"/>
    <lineage>
        <taxon>Archaea</taxon>
        <taxon>Methanobacteriati</taxon>
        <taxon>Methanobacteriota</taxon>
        <taxon>Stenosarchaea group</taxon>
        <taxon>Halobacteria</taxon>
        <taxon>Halobacteriales</taxon>
        <taxon>Halobacteriaceae</taxon>
    </lineage>
</organism>
<gene>
    <name evidence="2" type="ORF">MBEHAL_0746</name>
</gene>
<evidence type="ECO:0000313" key="3">
    <source>
        <dbReference type="Proteomes" id="UP000016986"/>
    </source>
</evidence>
<dbReference type="eggNOG" id="arCOG07780">
    <property type="taxonomic scope" value="Archaea"/>
</dbReference>